<name>A0A088E416_9CREN</name>
<dbReference type="OMA" id="RNELPMF"/>
<dbReference type="EMBL" id="CP012172">
    <property type="protein sequence ID" value="AKV73678.1"/>
    <property type="molecule type" value="Genomic_DNA"/>
</dbReference>
<evidence type="ECO:0000313" key="13">
    <source>
        <dbReference type="Proteomes" id="UP000068832"/>
    </source>
</evidence>
<dbReference type="InterPro" id="IPR050678">
    <property type="entry name" value="DNA_Partitioning_ATPase"/>
</dbReference>
<dbReference type="EMBL" id="CP008822">
    <property type="protein sequence ID" value="AIM26718.1"/>
    <property type="molecule type" value="Genomic_DNA"/>
</dbReference>
<proteinExistence type="predicted"/>
<gene>
    <name evidence="2" type="ORF">HA72_0556</name>
    <name evidence="3" type="ORF">MsedA_0567</name>
    <name evidence="4" type="ORF">MsedB_0567</name>
    <name evidence="5" type="ORF">MsedC_0566</name>
    <name evidence="6" type="ORF">MsedD_0567</name>
    <name evidence="7" type="ORF">MsedE_0567</name>
</gene>
<dbReference type="EMBL" id="CP012174">
    <property type="protein sequence ID" value="AKV78169.1"/>
    <property type="molecule type" value="Genomic_DNA"/>
</dbReference>
<evidence type="ECO:0000259" key="1">
    <source>
        <dbReference type="Pfam" id="PF13614"/>
    </source>
</evidence>
<reference evidence="7 9" key="3">
    <citation type="submission" date="2015-07" db="EMBL/GenBank/DDBJ databases">
        <title>Physiological, transcriptional responses and genome re-sequencing of acid resistant extremely thermoacidophilic Metallosphaera sedula SARC-M1.</title>
        <authorList>
            <person name="Ai C."/>
            <person name="McCarthy S."/>
            <person name="Eckrich V."/>
            <person name="Rudrappa D."/>
            <person name="Qiu G."/>
            <person name="Blum P."/>
        </authorList>
    </citation>
    <scope>NUCLEOTIDE SEQUENCE [LARGE SCALE GENOMIC DNA]</scope>
    <source>
        <strain evidence="7 9">SARC-M1</strain>
    </source>
</reference>
<dbReference type="PATRIC" id="fig|43687.5.peg.570"/>
<dbReference type="Proteomes" id="UP000061362">
    <property type="component" value="Chromosome"/>
</dbReference>
<sequence length="220" mass="23819">MIVTVINQKGGVGKTTTAVNLAYALSKGRNVGLLDIDPEGGTSFSFGIRRDKKEFPLGGKSVNIFNIEIFPAHLGLLKLELGGEVEEVVKSIKSIAEGFDVLVIDTPPNLGTLAVASMIAADRVISPVTPQPLAIEAVRNLDSRLQSLEKRAIAFASMSKKPMDIELRAVKFVQIYVPPSKLFSESSRLGVPASRYEEVKLKKPKIAKIYEELGKVALSE</sequence>
<dbReference type="OrthoDB" id="36110at2157"/>
<evidence type="ECO:0000313" key="5">
    <source>
        <dbReference type="EMBL" id="AKV78169.1"/>
    </source>
</evidence>
<evidence type="ECO:0000313" key="6">
    <source>
        <dbReference type="EMBL" id="AKV80414.1"/>
    </source>
</evidence>
<evidence type="ECO:0000313" key="4">
    <source>
        <dbReference type="EMBL" id="AKV75918.1"/>
    </source>
</evidence>
<dbReference type="Proteomes" id="UP000029084">
    <property type="component" value="Chromosome"/>
</dbReference>
<dbReference type="RefSeq" id="WP_012020519.1">
    <property type="nucleotide sequence ID" value="NZ_CP008822.1"/>
</dbReference>
<evidence type="ECO:0000313" key="8">
    <source>
        <dbReference type="Proteomes" id="UP000029084"/>
    </source>
</evidence>
<evidence type="ECO:0000313" key="10">
    <source>
        <dbReference type="Proteomes" id="UP000061362"/>
    </source>
</evidence>
<evidence type="ECO:0000313" key="11">
    <source>
        <dbReference type="Proteomes" id="UP000062398"/>
    </source>
</evidence>
<dbReference type="Pfam" id="PF13614">
    <property type="entry name" value="AAA_31"/>
    <property type="match status" value="1"/>
</dbReference>
<evidence type="ECO:0000313" key="12">
    <source>
        <dbReference type="Proteomes" id="UP000062475"/>
    </source>
</evidence>
<dbReference type="EMBL" id="CP012173">
    <property type="protein sequence ID" value="AKV75918.1"/>
    <property type="molecule type" value="Genomic_DNA"/>
</dbReference>
<dbReference type="Gene3D" id="3.40.50.300">
    <property type="entry name" value="P-loop containing nucleotide triphosphate hydrolases"/>
    <property type="match status" value="1"/>
</dbReference>
<dbReference type="CDD" id="cd02042">
    <property type="entry name" value="ParAB_family"/>
    <property type="match status" value="1"/>
</dbReference>
<reference evidence="10 11" key="2">
    <citation type="journal article" date="2015" name="Genome Announc.">
        <title>Complete Genome Sequences of Evolved Arsenate-Resistant Metallosphaera sedula Strains.</title>
        <authorList>
            <person name="Ai C."/>
            <person name="McCarthy S."/>
            <person name="Schackwitz W."/>
            <person name="Martin J."/>
            <person name="Lipzen A."/>
            <person name="Blum P."/>
        </authorList>
    </citation>
    <scope>NUCLEOTIDE SEQUENCE [LARGE SCALE GENOMIC DNA]</scope>
    <source>
        <strain evidence="5 11">ARS120-1</strain>
        <strain evidence="6 10">ARS120-2</strain>
        <strain evidence="3 13">ARS50-1</strain>
        <strain evidence="4 12">ARS50-2</strain>
    </source>
</reference>
<dbReference type="InterPro" id="IPR025669">
    <property type="entry name" value="AAA_dom"/>
</dbReference>
<dbReference type="Proteomes" id="UP000056255">
    <property type="component" value="Chromosome"/>
</dbReference>
<reference evidence="2 8" key="1">
    <citation type="journal article" date="2014" name="J. Bacteriol.">
        <title>Role of an Archaeal PitA Transporter in the Copper and Arsenic Resistance of Metallosphaera sedula, an Extreme Thermoacidophile.</title>
        <authorList>
            <person name="McCarthy S."/>
            <person name="Ai C."/>
            <person name="Wheaton G."/>
            <person name="Tevatia R."/>
            <person name="Eckrich V."/>
            <person name="Kelly R."/>
            <person name="Blum P."/>
        </authorList>
    </citation>
    <scope>NUCLEOTIDE SEQUENCE [LARGE SCALE GENOMIC DNA]</scope>
    <source>
        <strain evidence="2 8">CuR1</strain>
    </source>
</reference>
<dbReference type="EMBL" id="CP012176">
    <property type="protein sequence ID" value="AKV82661.1"/>
    <property type="molecule type" value="Genomic_DNA"/>
</dbReference>
<evidence type="ECO:0000313" key="2">
    <source>
        <dbReference type="EMBL" id="AIM26718.1"/>
    </source>
</evidence>
<dbReference type="Proteomes" id="UP000062398">
    <property type="component" value="Chromosome"/>
</dbReference>
<organism evidence="2 8">
    <name type="scientific">Metallosphaera sedula</name>
    <dbReference type="NCBI Taxonomy" id="43687"/>
    <lineage>
        <taxon>Archaea</taxon>
        <taxon>Thermoproteota</taxon>
        <taxon>Thermoprotei</taxon>
        <taxon>Sulfolobales</taxon>
        <taxon>Sulfolobaceae</taxon>
        <taxon>Metallosphaera</taxon>
    </lineage>
</organism>
<dbReference type="SUPFAM" id="SSF52540">
    <property type="entry name" value="P-loop containing nucleoside triphosphate hydrolases"/>
    <property type="match status" value="1"/>
</dbReference>
<protein>
    <submittedName>
        <fullName evidence="2">Cobyrinic acid a,c-diamide synthase</fullName>
    </submittedName>
    <submittedName>
        <fullName evidence="3">Plasmid partitioning protein ParA</fullName>
    </submittedName>
</protein>
<evidence type="ECO:0000313" key="3">
    <source>
        <dbReference type="EMBL" id="AKV73678.1"/>
    </source>
</evidence>
<dbReference type="PANTHER" id="PTHR13696">
    <property type="entry name" value="P-LOOP CONTAINING NUCLEOSIDE TRIPHOSPHATE HYDROLASE"/>
    <property type="match status" value="1"/>
</dbReference>
<feature type="domain" description="AAA" evidence="1">
    <location>
        <begin position="2"/>
        <end position="151"/>
    </location>
</feature>
<accession>A0A088E416</accession>
<evidence type="ECO:0000313" key="9">
    <source>
        <dbReference type="Proteomes" id="UP000056255"/>
    </source>
</evidence>
<dbReference type="InterPro" id="IPR027417">
    <property type="entry name" value="P-loop_NTPase"/>
</dbReference>
<dbReference type="EMBL" id="CP012175">
    <property type="protein sequence ID" value="AKV80414.1"/>
    <property type="molecule type" value="Genomic_DNA"/>
</dbReference>
<dbReference type="Proteomes" id="UP000062475">
    <property type="component" value="Chromosome"/>
</dbReference>
<dbReference type="PANTHER" id="PTHR13696:SF99">
    <property type="entry name" value="COBYRINIC ACID AC-DIAMIDE SYNTHASE"/>
    <property type="match status" value="1"/>
</dbReference>
<dbReference type="Proteomes" id="UP000068832">
    <property type="component" value="Chromosome"/>
</dbReference>
<evidence type="ECO:0000313" key="7">
    <source>
        <dbReference type="EMBL" id="AKV82661.1"/>
    </source>
</evidence>
<dbReference type="AlphaFoldDB" id="A0A088E416"/>
<dbReference type="GeneID" id="91755006"/>